<dbReference type="SUPFAM" id="SSF52343">
    <property type="entry name" value="Ferredoxin reductase-like, C-terminal NADP-linked domain"/>
    <property type="match status" value="1"/>
</dbReference>
<accession>A0A839Z0U2</accession>
<reference evidence="12 13" key="1">
    <citation type="submission" date="2020-08" db="EMBL/GenBank/DDBJ databases">
        <title>Genomic Encyclopedia of Type Strains, Phase IV (KMG-IV): sequencing the most valuable type-strain genomes for metagenomic binning, comparative biology and taxonomic classification.</title>
        <authorList>
            <person name="Goeker M."/>
        </authorList>
    </citation>
    <scope>NUCLEOTIDE SEQUENCE [LARGE SCALE GENOMIC DNA]</scope>
    <source>
        <strain evidence="12 13">DSM 5895</strain>
    </source>
</reference>
<dbReference type="InterPro" id="IPR036010">
    <property type="entry name" value="2Fe-2S_ferredoxin-like_sf"/>
</dbReference>
<comment type="similarity">
    <text evidence="9">In the N-terminal section; belongs to the FAD-binding oxidoreductase type 6 family.</text>
</comment>
<dbReference type="PANTHER" id="PTHR47354">
    <property type="entry name" value="NADH OXIDOREDUCTASE HCR"/>
    <property type="match status" value="1"/>
</dbReference>
<proteinExistence type="inferred from homology"/>
<dbReference type="InterPro" id="IPR039261">
    <property type="entry name" value="FNR_nucleotide-bd"/>
</dbReference>
<evidence type="ECO:0000256" key="4">
    <source>
        <dbReference type="ARBA" id="ARBA00022723"/>
    </source>
</evidence>
<keyword evidence="7" id="KW-0408">Iron</keyword>
<organism evidence="12 13">
    <name type="scientific">Ancylobacter tetraedralis</name>
    <dbReference type="NCBI Taxonomy" id="217068"/>
    <lineage>
        <taxon>Bacteria</taxon>
        <taxon>Pseudomonadati</taxon>
        <taxon>Pseudomonadota</taxon>
        <taxon>Alphaproteobacteria</taxon>
        <taxon>Hyphomicrobiales</taxon>
        <taxon>Xanthobacteraceae</taxon>
        <taxon>Ancylobacter</taxon>
    </lineage>
</organism>
<keyword evidence="4" id="KW-0479">Metal-binding</keyword>
<evidence type="ECO:0000256" key="3">
    <source>
        <dbReference type="ARBA" id="ARBA00022714"/>
    </source>
</evidence>
<protein>
    <submittedName>
        <fullName evidence="12">Ferredoxin-NADP reductase</fullName>
    </submittedName>
</protein>
<dbReference type="InterPro" id="IPR001041">
    <property type="entry name" value="2Fe-2S_ferredoxin-type"/>
</dbReference>
<dbReference type="PROSITE" id="PS51384">
    <property type="entry name" value="FAD_FR"/>
    <property type="match status" value="1"/>
</dbReference>
<dbReference type="InterPro" id="IPR017927">
    <property type="entry name" value="FAD-bd_FR_type"/>
</dbReference>
<comment type="caution">
    <text evidence="12">The sequence shown here is derived from an EMBL/GenBank/DDBJ whole genome shotgun (WGS) entry which is preliminary data.</text>
</comment>
<evidence type="ECO:0000256" key="6">
    <source>
        <dbReference type="ARBA" id="ARBA00023002"/>
    </source>
</evidence>
<feature type="domain" description="FAD-binding FR-type" evidence="11">
    <location>
        <begin position="9"/>
        <end position="111"/>
    </location>
</feature>
<dbReference type="SUPFAM" id="SSF63380">
    <property type="entry name" value="Riboflavin synthase domain-like"/>
    <property type="match status" value="1"/>
</dbReference>
<dbReference type="Gene3D" id="2.40.30.10">
    <property type="entry name" value="Translation factors"/>
    <property type="match status" value="1"/>
</dbReference>
<dbReference type="PROSITE" id="PS00197">
    <property type="entry name" value="2FE2S_FER_1"/>
    <property type="match status" value="1"/>
</dbReference>
<keyword evidence="13" id="KW-1185">Reference proteome</keyword>
<dbReference type="PROSITE" id="PS51085">
    <property type="entry name" value="2FE2S_FER_2"/>
    <property type="match status" value="1"/>
</dbReference>
<dbReference type="CDD" id="cd06215">
    <property type="entry name" value="FNR_iron_sulfur_binding_1"/>
    <property type="match status" value="1"/>
</dbReference>
<evidence type="ECO:0000256" key="9">
    <source>
        <dbReference type="ARBA" id="ARBA00061434"/>
    </source>
</evidence>
<evidence type="ECO:0000256" key="7">
    <source>
        <dbReference type="ARBA" id="ARBA00023004"/>
    </source>
</evidence>
<dbReference type="GO" id="GO:0046872">
    <property type="term" value="F:metal ion binding"/>
    <property type="evidence" value="ECO:0007669"/>
    <property type="project" value="UniProtKB-KW"/>
</dbReference>
<dbReference type="InterPro" id="IPR006058">
    <property type="entry name" value="2Fe2S_fd_BS"/>
</dbReference>
<dbReference type="Proteomes" id="UP000533469">
    <property type="component" value="Unassembled WGS sequence"/>
</dbReference>
<keyword evidence="3" id="KW-0001">2Fe-2S</keyword>
<evidence type="ECO:0000256" key="5">
    <source>
        <dbReference type="ARBA" id="ARBA00022827"/>
    </source>
</evidence>
<evidence type="ECO:0000259" key="10">
    <source>
        <dbReference type="PROSITE" id="PS51085"/>
    </source>
</evidence>
<dbReference type="RefSeq" id="WP_210286829.1">
    <property type="nucleotide sequence ID" value="NZ_JACICD010000001.1"/>
</dbReference>
<dbReference type="PRINTS" id="PR00410">
    <property type="entry name" value="PHEHYDRXLASE"/>
</dbReference>
<dbReference type="InterPro" id="IPR012675">
    <property type="entry name" value="Beta-grasp_dom_sf"/>
</dbReference>
<evidence type="ECO:0000256" key="1">
    <source>
        <dbReference type="ARBA" id="ARBA00001974"/>
    </source>
</evidence>
<dbReference type="AlphaFoldDB" id="A0A839Z0U2"/>
<keyword evidence="2" id="KW-0285">Flavoprotein</keyword>
<dbReference type="Pfam" id="PF00970">
    <property type="entry name" value="FAD_binding_6"/>
    <property type="match status" value="1"/>
</dbReference>
<keyword evidence="5" id="KW-0274">FAD</keyword>
<keyword evidence="6" id="KW-0560">Oxidoreductase</keyword>
<dbReference type="GO" id="GO:0051537">
    <property type="term" value="F:2 iron, 2 sulfur cluster binding"/>
    <property type="evidence" value="ECO:0007669"/>
    <property type="project" value="UniProtKB-KW"/>
</dbReference>
<keyword evidence="8" id="KW-0411">Iron-sulfur</keyword>
<evidence type="ECO:0000256" key="8">
    <source>
        <dbReference type="ARBA" id="ARBA00023014"/>
    </source>
</evidence>
<feature type="domain" description="2Fe-2S ferredoxin-type" evidence="10">
    <location>
        <begin position="266"/>
        <end position="351"/>
    </location>
</feature>
<name>A0A839Z0U2_9HYPH</name>
<dbReference type="PANTHER" id="PTHR47354:SF6">
    <property type="entry name" value="NADH OXIDOREDUCTASE HCR"/>
    <property type="match status" value="1"/>
</dbReference>
<dbReference type="InterPro" id="IPR008333">
    <property type="entry name" value="Cbr1-like_FAD-bd_dom"/>
</dbReference>
<dbReference type="SUPFAM" id="SSF54292">
    <property type="entry name" value="2Fe-2S ferredoxin-like"/>
    <property type="match status" value="1"/>
</dbReference>
<gene>
    <name evidence="12" type="ORF">FHS55_000950</name>
</gene>
<dbReference type="Gene3D" id="3.10.20.30">
    <property type="match status" value="1"/>
</dbReference>
<dbReference type="GO" id="GO:0016491">
    <property type="term" value="F:oxidoreductase activity"/>
    <property type="evidence" value="ECO:0007669"/>
    <property type="project" value="UniProtKB-KW"/>
</dbReference>
<dbReference type="InterPro" id="IPR017938">
    <property type="entry name" value="Riboflavin_synthase-like_b-brl"/>
</dbReference>
<evidence type="ECO:0000313" key="13">
    <source>
        <dbReference type="Proteomes" id="UP000533469"/>
    </source>
</evidence>
<comment type="cofactor">
    <cofactor evidence="1">
        <name>FAD</name>
        <dbReference type="ChEBI" id="CHEBI:57692"/>
    </cofactor>
</comment>
<evidence type="ECO:0000256" key="2">
    <source>
        <dbReference type="ARBA" id="ARBA00022630"/>
    </source>
</evidence>
<dbReference type="Pfam" id="PF00175">
    <property type="entry name" value="NAD_binding_1"/>
    <property type="match status" value="1"/>
</dbReference>
<dbReference type="InterPro" id="IPR001433">
    <property type="entry name" value="OxRdtase_FAD/NAD-bd"/>
</dbReference>
<evidence type="ECO:0000259" key="11">
    <source>
        <dbReference type="PROSITE" id="PS51384"/>
    </source>
</evidence>
<evidence type="ECO:0000313" key="12">
    <source>
        <dbReference type="EMBL" id="MBB3770364.1"/>
    </source>
</evidence>
<sequence length="351" mass="37043">MTIDMPAGTAGLMLTCIDIRPEAPGVKTFRFRAGEGVAVSFVPGQAMMLAIERAGERHWRSFSISGAGADGALEMTIKAQAPGGATHWLHERLEPGMTLPARAARGAFTLAVRSGGPVAFISAGSGVTPLIAMLRELARTDPEADVAWVHAARREDDILFAQALAELQARMPNLAASITVSHPGAGWFGYRGRVNRRRMSVMVPDFAAREVFCCGPSAFMQEIRLIHAAEGGRKERFHTERFHAEGGGVAAPASPAAVPANGNPAGDFQLWAAGRELAIRADETVLQASLRQGVIIPCGCGEGLCGTCMVKLERGSVALHHNGGITPEEEAEGYILACSSRPVSDLAITIG</sequence>
<dbReference type="EMBL" id="JACICD010000001">
    <property type="protein sequence ID" value="MBB3770364.1"/>
    <property type="molecule type" value="Genomic_DNA"/>
</dbReference>
<dbReference type="InterPro" id="IPR050415">
    <property type="entry name" value="MRET"/>
</dbReference>
<dbReference type="Gene3D" id="3.40.50.80">
    <property type="entry name" value="Nucleotide-binding domain of ferredoxin-NADP reductase (FNR) module"/>
    <property type="match status" value="1"/>
</dbReference>
<dbReference type="CDD" id="cd00207">
    <property type="entry name" value="fer2"/>
    <property type="match status" value="1"/>
</dbReference>
<dbReference type="Pfam" id="PF00111">
    <property type="entry name" value="Fer2"/>
    <property type="match status" value="1"/>
</dbReference>